<dbReference type="EMBL" id="ACVN02000321">
    <property type="protein sequence ID" value="ERK49705.1"/>
    <property type="molecule type" value="Genomic_DNA"/>
</dbReference>
<organism evidence="2 3">
    <name type="scientific">Propionibacterium acidifaciens F0233</name>
    <dbReference type="NCBI Taxonomy" id="553198"/>
    <lineage>
        <taxon>Bacteria</taxon>
        <taxon>Bacillati</taxon>
        <taxon>Actinomycetota</taxon>
        <taxon>Actinomycetes</taxon>
        <taxon>Propionibacteriales</taxon>
        <taxon>Propionibacteriaceae</taxon>
        <taxon>Propionibacterium</taxon>
    </lineage>
</organism>
<keyword evidence="3" id="KW-1185">Reference proteome</keyword>
<dbReference type="SUPFAM" id="SSF56601">
    <property type="entry name" value="beta-lactamase/transpeptidase-like"/>
    <property type="match status" value="1"/>
</dbReference>
<name>U2PGN2_9ACTN</name>
<dbReference type="InterPro" id="IPR012338">
    <property type="entry name" value="Beta-lactam/transpept-like"/>
</dbReference>
<evidence type="ECO:0000313" key="2">
    <source>
        <dbReference type="EMBL" id="ERK49705.1"/>
    </source>
</evidence>
<feature type="region of interest" description="Disordered" evidence="1">
    <location>
        <begin position="1"/>
        <end position="25"/>
    </location>
</feature>
<dbReference type="AlphaFoldDB" id="U2PGN2"/>
<dbReference type="Proteomes" id="UP000017052">
    <property type="component" value="Unassembled WGS sequence"/>
</dbReference>
<gene>
    <name evidence="2" type="ORF">HMPREF0682_0140</name>
</gene>
<evidence type="ECO:0008006" key="4">
    <source>
        <dbReference type="Google" id="ProtNLM"/>
    </source>
</evidence>
<protein>
    <recommendedName>
        <fullName evidence="4">Serine hydrolase</fullName>
    </recommendedName>
</protein>
<proteinExistence type="predicted"/>
<reference evidence="2" key="1">
    <citation type="submission" date="2013-08" db="EMBL/GenBank/DDBJ databases">
        <authorList>
            <person name="Durkin A.S."/>
            <person name="Haft D.R."/>
            <person name="McCorrison J."/>
            <person name="Torralba M."/>
            <person name="Gillis M."/>
            <person name="Haft D.H."/>
            <person name="Methe B."/>
            <person name="Sutton G."/>
            <person name="Nelson K.E."/>
        </authorList>
    </citation>
    <scope>NUCLEOTIDE SEQUENCE [LARGE SCALE GENOMIC DNA]</scope>
    <source>
        <strain evidence="2">F0233</strain>
    </source>
</reference>
<accession>U2PGN2</accession>
<feature type="non-terminal residue" evidence="2">
    <location>
        <position position="1"/>
    </location>
</feature>
<dbReference type="Gene3D" id="3.40.710.10">
    <property type="entry name" value="DD-peptidase/beta-lactamase superfamily"/>
    <property type="match status" value="1"/>
</dbReference>
<evidence type="ECO:0000256" key="1">
    <source>
        <dbReference type="SAM" id="MobiDB-lite"/>
    </source>
</evidence>
<sequence>WSDAAGASLPQGCDTGGLGPPDGDEAGIRAAVEAAEASGAAVRMSWYAPDGGIRTAGALEDLPAWSTSKIPLALAVIDSGQGEAQADSVALALEESDNSAADALWMSLGGTDAERADAVTQVLRRAGDGTTTVPAEQLAAGFSIFGQTQWTTDAQVGFLSQLPCLDGADEVIADMGRVDPAQAWGIGSRPGAVHKSGWGPSPAGGYMARQLGWYTNPAGQRVLVAMAAQDADGFEAATAVLDRLAASLG</sequence>
<evidence type="ECO:0000313" key="3">
    <source>
        <dbReference type="Proteomes" id="UP000017052"/>
    </source>
</evidence>
<comment type="caution">
    <text evidence="2">The sequence shown here is derived from an EMBL/GenBank/DDBJ whole genome shotgun (WGS) entry which is preliminary data.</text>
</comment>